<dbReference type="EMBL" id="WJXA01000012">
    <property type="protein sequence ID" value="KAF7124927.1"/>
    <property type="molecule type" value="Genomic_DNA"/>
</dbReference>
<dbReference type="InterPro" id="IPR011009">
    <property type="entry name" value="Kinase-like_dom_sf"/>
</dbReference>
<dbReference type="Gene3D" id="1.10.510.10">
    <property type="entry name" value="Transferase(Phosphotransferase) domain 1"/>
    <property type="match status" value="1"/>
</dbReference>
<dbReference type="SUPFAM" id="SSF56112">
    <property type="entry name" value="Protein kinase-like (PK-like)"/>
    <property type="match status" value="1"/>
</dbReference>
<comment type="similarity">
    <text evidence="14">Belongs to the protein kinase superfamily.</text>
</comment>
<reference evidence="16" key="1">
    <citation type="submission" date="2019-11" db="EMBL/GenBank/DDBJ databases">
        <authorList>
            <person name="Liu Y."/>
            <person name="Hou J."/>
            <person name="Li T.-Q."/>
            <person name="Guan C.-H."/>
            <person name="Wu X."/>
            <person name="Wu H.-Z."/>
            <person name="Ling F."/>
            <person name="Zhang R."/>
            <person name="Shi X.-G."/>
            <person name="Ren J.-P."/>
            <person name="Chen E.-F."/>
            <person name="Sun J.-M."/>
        </authorList>
    </citation>
    <scope>NUCLEOTIDE SEQUENCE</scope>
    <source>
        <strain evidence="16">Adult_tree_wgs_1</strain>
        <tissue evidence="16">Leaves</tissue>
    </source>
</reference>
<dbReference type="GO" id="GO:0005524">
    <property type="term" value="F:ATP binding"/>
    <property type="evidence" value="ECO:0007669"/>
    <property type="project" value="UniProtKB-UniRule"/>
</dbReference>
<comment type="caution">
    <text evidence="16">The sequence shown here is derived from an EMBL/GenBank/DDBJ whole genome shotgun (WGS) entry which is preliminary data.</text>
</comment>
<accession>A0A834G4G3</accession>
<dbReference type="GO" id="GO:0005886">
    <property type="term" value="C:plasma membrane"/>
    <property type="evidence" value="ECO:0007669"/>
    <property type="project" value="UniProtKB-SubCell"/>
</dbReference>
<comment type="subcellular location">
    <subcellularLocation>
        <location evidence="1">Cell membrane</location>
    </subcellularLocation>
</comment>
<evidence type="ECO:0000256" key="11">
    <source>
        <dbReference type="ARBA" id="ARBA00047899"/>
    </source>
</evidence>
<evidence type="ECO:0000313" key="16">
    <source>
        <dbReference type="EMBL" id="KAF7124927.1"/>
    </source>
</evidence>
<protein>
    <recommendedName>
        <fullName evidence="2">non-specific serine/threonine protein kinase</fullName>
        <ecNumber evidence="2">2.7.11.1</ecNumber>
    </recommendedName>
</protein>
<dbReference type="AlphaFoldDB" id="A0A834G4G3"/>
<evidence type="ECO:0000256" key="3">
    <source>
        <dbReference type="ARBA" id="ARBA00022475"/>
    </source>
</evidence>
<evidence type="ECO:0000256" key="1">
    <source>
        <dbReference type="ARBA" id="ARBA00004236"/>
    </source>
</evidence>
<name>A0A834G4G3_RHOSS</name>
<dbReference type="InterPro" id="IPR000719">
    <property type="entry name" value="Prot_kinase_dom"/>
</dbReference>
<evidence type="ECO:0000256" key="6">
    <source>
        <dbReference type="ARBA" id="ARBA00022679"/>
    </source>
</evidence>
<evidence type="ECO:0000313" key="17">
    <source>
        <dbReference type="Proteomes" id="UP000626092"/>
    </source>
</evidence>
<evidence type="ECO:0000256" key="9">
    <source>
        <dbReference type="ARBA" id="ARBA00022840"/>
    </source>
</evidence>
<dbReference type="OrthoDB" id="4062651at2759"/>
<dbReference type="PROSITE" id="PS00108">
    <property type="entry name" value="PROTEIN_KINASE_ST"/>
    <property type="match status" value="1"/>
</dbReference>
<evidence type="ECO:0000259" key="15">
    <source>
        <dbReference type="PROSITE" id="PS50011"/>
    </source>
</evidence>
<evidence type="ECO:0000256" key="7">
    <source>
        <dbReference type="ARBA" id="ARBA00022741"/>
    </source>
</evidence>
<keyword evidence="7 13" id="KW-0547">Nucleotide-binding</keyword>
<dbReference type="GO" id="GO:0004674">
    <property type="term" value="F:protein serine/threonine kinase activity"/>
    <property type="evidence" value="ECO:0007669"/>
    <property type="project" value="UniProtKB-KW"/>
</dbReference>
<evidence type="ECO:0000256" key="10">
    <source>
        <dbReference type="ARBA" id="ARBA00023136"/>
    </source>
</evidence>
<dbReference type="CDD" id="cd14066">
    <property type="entry name" value="STKc_IRAK"/>
    <property type="match status" value="1"/>
</dbReference>
<dbReference type="PANTHER" id="PTHR47989">
    <property type="entry name" value="OS01G0750732 PROTEIN"/>
    <property type="match status" value="1"/>
</dbReference>
<dbReference type="PROSITE" id="PS00107">
    <property type="entry name" value="PROTEIN_KINASE_ATP"/>
    <property type="match status" value="1"/>
</dbReference>
<feature type="domain" description="Protein kinase" evidence="15">
    <location>
        <begin position="83"/>
        <end position="364"/>
    </location>
</feature>
<dbReference type="Pfam" id="PF00069">
    <property type="entry name" value="Pkinase"/>
    <property type="match status" value="1"/>
</dbReference>
<dbReference type="PROSITE" id="PS50011">
    <property type="entry name" value="PROTEIN_KINASE_DOM"/>
    <property type="match status" value="1"/>
</dbReference>
<dbReference type="FunFam" id="3.30.200.20:FF:000178">
    <property type="entry name" value="serine/threonine-protein kinase PBS1-like"/>
    <property type="match status" value="1"/>
</dbReference>
<keyword evidence="9 13" id="KW-0067">ATP-binding</keyword>
<keyword evidence="10" id="KW-0472">Membrane</keyword>
<keyword evidence="4 14" id="KW-0723">Serine/threonine-protein kinase</keyword>
<keyword evidence="3" id="KW-1003">Cell membrane</keyword>
<evidence type="ECO:0000256" key="2">
    <source>
        <dbReference type="ARBA" id="ARBA00012513"/>
    </source>
</evidence>
<dbReference type="PANTHER" id="PTHR47989:SF47">
    <property type="entry name" value="SERINE_THREONINE-PROTEIN KINASE PBL28-RELATED"/>
    <property type="match status" value="1"/>
</dbReference>
<dbReference type="EC" id="2.7.11.1" evidence="2"/>
<dbReference type="InterPro" id="IPR017441">
    <property type="entry name" value="Protein_kinase_ATP_BS"/>
</dbReference>
<dbReference type="Gene3D" id="3.30.200.20">
    <property type="entry name" value="Phosphorylase Kinase, domain 1"/>
    <property type="match status" value="1"/>
</dbReference>
<comment type="catalytic activity">
    <reaction evidence="11">
        <text>L-threonyl-[protein] + ATP = O-phospho-L-threonyl-[protein] + ADP + H(+)</text>
        <dbReference type="Rhea" id="RHEA:46608"/>
        <dbReference type="Rhea" id="RHEA-COMP:11060"/>
        <dbReference type="Rhea" id="RHEA-COMP:11605"/>
        <dbReference type="ChEBI" id="CHEBI:15378"/>
        <dbReference type="ChEBI" id="CHEBI:30013"/>
        <dbReference type="ChEBI" id="CHEBI:30616"/>
        <dbReference type="ChEBI" id="CHEBI:61977"/>
        <dbReference type="ChEBI" id="CHEBI:456216"/>
        <dbReference type="EC" id="2.7.11.1"/>
    </reaction>
</comment>
<comment type="catalytic activity">
    <reaction evidence="12">
        <text>L-seryl-[protein] + ATP = O-phospho-L-seryl-[protein] + ADP + H(+)</text>
        <dbReference type="Rhea" id="RHEA:17989"/>
        <dbReference type="Rhea" id="RHEA-COMP:9863"/>
        <dbReference type="Rhea" id="RHEA-COMP:11604"/>
        <dbReference type="ChEBI" id="CHEBI:15378"/>
        <dbReference type="ChEBI" id="CHEBI:29999"/>
        <dbReference type="ChEBI" id="CHEBI:30616"/>
        <dbReference type="ChEBI" id="CHEBI:83421"/>
        <dbReference type="ChEBI" id="CHEBI:456216"/>
        <dbReference type="EC" id="2.7.11.1"/>
    </reaction>
</comment>
<organism evidence="16 17">
    <name type="scientific">Rhododendron simsii</name>
    <name type="common">Sims's rhododendron</name>
    <dbReference type="NCBI Taxonomy" id="118357"/>
    <lineage>
        <taxon>Eukaryota</taxon>
        <taxon>Viridiplantae</taxon>
        <taxon>Streptophyta</taxon>
        <taxon>Embryophyta</taxon>
        <taxon>Tracheophyta</taxon>
        <taxon>Spermatophyta</taxon>
        <taxon>Magnoliopsida</taxon>
        <taxon>eudicotyledons</taxon>
        <taxon>Gunneridae</taxon>
        <taxon>Pentapetalae</taxon>
        <taxon>asterids</taxon>
        <taxon>Ericales</taxon>
        <taxon>Ericaceae</taxon>
        <taxon>Ericoideae</taxon>
        <taxon>Rhodoreae</taxon>
        <taxon>Rhododendron</taxon>
    </lineage>
</organism>
<keyword evidence="6" id="KW-0808">Transferase</keyword>
<keyword evidence="17" id="KW-1185">Reference proteome</keyword>
<evidence type="ECO:0000256" key="12">
    <source>
        <dbReference type="ARBA" id="ARBA00048679"/>
    </source>
</evidence>
<sequence length="381" mass="42954">MSSNYAISTGPILNWKKKYIIMPFGLVSAWNKRRRSKSEDLGDPWKYKPAEYWQLKDQNPPSKRHHGSSVFTLREMEEATNSFAEGNLIGKGGFGRVYKGTLRSGEVVAIKKMEVPPFKAAEGEREFRVEVDILSRLDHPNLVSLIGYCADGKHRFLVYEYMHRGNLQDHLNGIGEVKMEWPMRLRVAIGAAIGLAYLHSSSAVGIPIVHRDFKSTNILLNTNFEAKISDFGLAKLMPEGQETYMTARVLGTFGYFDPEYTATGKLTLQSDVYAFGVVLLELLTGRRAVDLNQGPSDQNLVYQVRNILNDRKKLRKVIDPEMSRSTYTMESIAMVANLASRCVRAESSERPSMEDCVKELQLILCTNSKGLGMAMHTLRMV</sequence>
<evidence type="ECO:0000256" key="14">
    <source>
        <dbReference type="RuleBase" id="RU000304"/>
    </source>
</evidence>
<keyword evidence="5" id="KW-0597">Phosphoprotein</keyword>
<evidence type="ECO:0000256" key="8">
    <source>
        <dbReference type="ARBA" id="ARBA00022777"/>
    </source>
</evidence>
<dbReference type="FunFam" id="1.10.510.10:FF:000395">
    <property type="entry name" value="receptor-like serine/threonine-protein kinase NCRK"/>
    <property type="match status" value="1"/>
</dbReference>
<evidence type="ECO:0000256" key="5">
    <source>
        <dbReference type="ARBA" id="ARBA00022553"/>
    </source>
</evidence>
<dbReference type="InterPro" id="IPR008271">
    <property type="entry name" value="Ser/Thr_kinase_AS"/>
</dbReference>
<evidence type="ECO:0000256" key="4">
    <source>
        <dbReference type="ARBA" id="ARBA00022527"/>
    </source>
</evidence>
<evidence type="ECO:0000256" key="13">
    <source>
        <dbReference type="PROSITE-ProRule" id="PRU10141"/>
    </source>
</evidence>
<keyword evidence="8" id="KW-0418">Kinase</keyword>
<gene>
    <name evidence="16" type="ORF">RHSIM_Rhsim12G0048300</name>
</gene>
<feature type="binding site" evidence="13">
    <location>
        <position position="112"/>
    </location>
    <ligand>
        <name>ATP</name>
        <dbReference type="ChEBI" id="CHEBI:30616"/>
    </ligand>
</feature>
<dbReference type="Proteomes" id="UP000626092">
    <property type="component" value="Unassembled WGS sequence"/>
</dbReference>
<proteinExistence type="inferred from homology"/>